<accession>A0A6A4SHB2</accession>
<dbReference type="Proteomes" id="UP000438429">
    <property type="component" value="Unassembled WGS sequence"/>
</dbReference>
<comment type="caution">
    <text evidence="2">The sequence shown here is derived from an EMBL/GenBank/DDBJ whole genome shotgun (WGS) entry which is preliminary data.</text>
</comment>
<gene>
    <name evidence="2" type="ORF">F2P81_015825</name>
</gene>
<dbReference type="EMBL" id="VEVO01000014">
    <property type="protein sequence ID" value="KAF0031270.1"/>
    <property type="molecule type" value="Genomic_DNA"/>
</dbReference>
<evidence type="ECO:0000313" key="3">
    <source>
        <dbReference type="Proteomes" id="UP000438429"/>
    </source>
</evidence>
<name>A0A6A4SHB2_SCOMX</name>
<feature type="region of interest" description="Disordered" evidence="1">
    <location>
        <begin position="16"/>
        <end position="46"/>
    </location>
</feature>
<protein>
    <submittedName>
        <fullName evidence="2">Uncharacterized protein</fullName>
    </submittedName>
</protein>
<evidence type="ECO:0000313" key="2">
    <source>
        <dbReference type="EMBL" id="KAF0031270.1"/>
    </source>
</evidence>
<organism evidence="2 3">
    <name type="scientific">Scophthalmus maximus</name>
    <name type="common">Turbot</name>
    <name type="synonym">Psetta maxima</name>
    <dbReference type="NCBI Taxonomy" id="52904"/>
    <lineage>
        <taxon>Eukaryota</taxon>
        <taxon>Metazoa</taxon>
        <taxon>Chordata</taxon>
        <taxon>Craniata</taxon>
        <taxon>Vertebrata</taxon>
        <taxon>Euteleostomi</taxon>
        <taxon>Actinopterygii</taxon>
        <taxon>Neopterygii</taxon>
        <taxon>Teleostei</taxon>
        <taxon>Neoteleostei</taxon>
        <taxon>Acanthomorphata</taxon>
        <taxon>Carangaria</taxon>
        <taxon>Pleuronectiformes</taxon>
        <taxon>Pleuronectoidei</taxon>
        <taxon>Scophthalmidae</taxon>
        <taxon>Scophthalmus</taxon>
    </lineage>
</organism>
<proteinExistence type="predicted"/>
<dbReference type="AlphaFoldDB" id="A0A6A4SHB2"/>
<sequence>MRRCWTLVLHEIHECLSPSPLPSASDAQDGHREAAPESSNDYRLAAPCPRQVSQRRQAASEVEHNQIHVSSQNEDEAAKHEVDGVQVQIQ</sequence>
<reference evidence="2 3" key="1">
    <citation type="submission" date="2019-06" db="EMBL/GenBank/DDBJ databases">
        <title>Draft genomes of female and male turbot (Scophthalmus maximus).</title>
        <authorList>
            <person name="Xu H."/>
            <person name="Xu X.-W."/>
            <person name="Shao C."/>
            <person name="Chen S."/>
        </authorList>
    </citation>
    <scope>NUCLEOTIDE SEQUENCE [LARGE SCALE GENOMIC DNA]</scope>
    <source>
        <strain evidence="2">Ysfricsl-2016a</strain>
        <tissue evidence="2">Blood</tissue>
    </source>
</reference>
<feature type="region of interest" description="Disordered" evidence="1">
    <location>
        <begin position="58"/>
        <end position="90"/>
    </location>
</feature>
<evidence type="ECO:0000256" key="1">
    <source>
        <dbReference type="SAM" id="MobiDB-lite"/>
    </source>
</evidence>